<sequence length="258" mass="29307">MEQCSLSNCSDNSSSFGLRIKILCFPTRVGVVVKASYSSLSSDANGSVGNLDRIGAETASWYKIDEINKGKFSLLPRYSTILEATYDEYDGGFEYHHAEKGYAMLTYWIPEGPCMLPANASHQVGVGGFVFNDKNEVLVVQEKYRDHDFHDCWKLPTGFIFMLYPSCLTALIFAVRHAHNVAFEKSDLFFICMLRPRSTEIKWMPLDEFIEQPTIRSDNMFNKITGICLVRMNKHYCGLASSSLYYNTTEDDHNCLTK</sequence>
<accession>A0A7N1A970</accession>
<name>A0A7N1A970_KALFE</name>
<dbReference type="PANTHER" id="PTHR13994:SF13">
    <property type="entry name" value="FI03680P"/>
    <property type="match status" value="1"/>
</dbReference>
<proteinExistence type="predicted"/>
<dbReference type="PRINTS" id="PR01356">
    <property type="entry name" value="GFGPROTEIN"/>
</dbReference>
<dbReference type="InterPro" id="IPR015797">
    <property type="entry name" value="NUDIX_hydrolase-like_dom_sf"/>
</dbReference>
<dbReference type="EnsemblPlants" id="Kaladp0808s0042.1.v1.1">
    <property type="protein sequence ID" value="Kaladp0808s0042.1.v1.1"/>
    <property type="gene ID" value="Kaladp0808s0042.v1.1"/>
</dbReference>
<protein>
    <submittedName>
        <fullName evidence="1">Uncharacterized protein</fullName>
    </submittedName>
</protein>
<dbReference type="Gene3D" id="3.90.79.10">
    <property type="entry name" value="Nucleoside Triphosphate Pyrophosphohydrolase"/>
    <property type="match status" value="1"/>
</dbReference>
<dbReference type="GO" id="GO:0047631">
    <property type="term" value="F:ADP-ribose diphosphatase activity"/>
    <property type="evidence" value="ECO:0007669"/>
    <property type="project" value="TreeGrafter"/>
</dbReference>
<dbReference type="OMA" id="IAGICVQ"/>
<keyword evidence="2" id="KW-1185">Reference proteome</keyword>
<reference evidence="1" key="1">
    <citation type="submission" date="2021-01" db="UniProtKB">
        <authorList>
            <consortium name="EnsemblPlants"/>
        </authorList>
    </citation>
    <scope>IDENTIFICATION</scope>
</reference>
<evidence type="ECO:0000313" key="1">
    <source>
        <dbReference type="EnsemblPlants" id="Kaladp0808s0042.1.v1.1"/>
    </source>
</evidence>
<dbReference type="AlphaFoldDB" id="A0A7N1A970"/>
<dbReference type="GO" id="GO:0051287">
    <property type="term" value="F:NAD binding"/>
    <property type="evidence" value="ECO:0007669"/>
    <property type="project" value="TreeGrafter"/>
</dbReference>
<dbReference type="GO" id="GO:0035529">
    <property type="term" value="F:NADH pyrophosphatase activity"/>
    <property type="evidence" value="ECO:0007669"/>
    <property type="project" value="TreeGrafter"/>
</dbReference>
<dbReference type="Gene3D" id="3.40.630.30">
    <property type="match status" value="1"/>
</dbReference>
<dbReference type="SUPFAM" id="SSF55811">
    <property type="entry name" value="Nudix"/>
    <property type="match status" value="1"/>
</dbReference>
<dbReference type="Proteomes" id="UP000594263">
    <property type="component" value="Unplaced"/>
</dbReference>
<dbReference type="PANTHER" id="PTHR13994">
    <property type="entry name" value="NUDIX HYDROLASE RELATED"/>
    <property type="match status" value="1"/>
</dbReference>
<organism evidence="1 2">
    <name type="scientific">Kalanchoe fedtschenkoi</name>
    <name type="common">Lavender scallops</name>
    <name type="synonym">South American air plant</name>
    <dbReference type="NCBI Taxonomy" id="63787"/>
    <lineage>
        <taxon>Eukaryota</taxon>
        <taxon>Viridiplantae</taxon>
        <taxon>Streptophyta</taxon>
        <taxon>Embryophyta</taxon>
        <taxon>Tracheophyta</taxon>
        <taxon>Spermatophyta</taxon>
        <taxon>Magnoliopsida</taxon>
        <taxon>eudicotyledons</taxon>
        <taxon>Gunneridae</taxon>
        <taxon>Pentapetalae</taxon>
        <taxon>Saxifragales</taxon>
        <taxon>Crassulaceae</taxon>
        <taxon>Kalanchoe</taxon>
    </lineage>
</organism>
<dbReference type="Gramene" id="Kaladp0808s0042.1.v1.1">
    <property type="protein sequence ID" value="Kaladp0808s0042.1.v1.1"/>
    <property type="gene ID" value="Kaladp0808s0042.v1.1"/>
</dbReference>
<dbReference type="InterPro" id="IPR003293">
    <property type="entry name" value="Nudix_hydrolase6-like"/>
</dbReference>
<evidence type="ECO:0000313" key="2">
    <source>
        <dbReference type="Proteomes" id="UP000594263"/>
    </source>
</evidence>